<reference evidence="1 2" key="1">
    <citation type="journal article" date="2016" name="Nat. Commun.">
        <title>Thousands of microbial genomes shed light on interconnected biogeochemical processes in an aquifer system.</title>
        <authorList>
            <person name="Anantharaman K."/>
            <person name="Brown C.T."/>
            <person name="Hug L.A."/>
            <person name="Sharon I."/>
            <person name="Castelle C.J."/>
            <person name="Probst A.J."/>
            <person name="Thomas B.C."/>
            <person name="Singh A."/>
            <person name="Wilkins M.J."/>
            <person name="Karaoz U."/>
            <person name="Brodie E.L."/>
            <person name="Williams K.H."/>
            <person name="Hubbard S.S."/>
            <person name="Banfield J.F."/>
        </authorList>
    </citation>
    <scope>NUCLEOTIDE SEQUENCE [LARGE SCALE GENOMIC DNA]</scope>
</reference>
<name>A0A1G2B8T1_9BACT</name>
<sequence>MCAWRKYSSFFILWSGGLVVYDTQKKEAFPVSMSGALVDDVKISGQYLLFQESYSGGSPGSVFLPDGL</sequence>
<dbReference type="Proteomes" id="UP000176952">
    <property type="component" value="Unassembled WGS sequence"/>
</dbReference>
<dbReference type="EMBL" id="MHKD01000001">
    <property type="protein sequence ID" value="OGY85415.1"/>
    <property type="molecule type" value="Genomic_DNA"/>
</dbReference>
<gene>
    <name evidence="1" type="ORF">A3F54_01850</name>
</gene>
<dbReference type="STRING" id="1798542.A3F54_01850"/>
<dbReference type="AlphaFoldDB" id="A0A1G2B8T1"/>
<proteinExistence type="predicted"/>
<accession>A0A1G2B8T1</accession>
<evidence type="ECO:0000313" key="2">
    <source>
        <dbReference type="Proteomes" id="UP000176952"/>
    </source>
</evidence>
<organism evidence="1 2">
    <name type="scientific">Candidatus Kerfeldbacteria bacterium RIFCSPHIGHO2_12_FULL_48_17</name>
    <dbReference type="NCBI Taxonomy" id="1798542"/>
    <lineage>
        <taxon>Bacteria</taxon>
        <taxon>Candidatus Kerfeldiibacteriota</taxon>
    </lineage>
</organism>
<protein>
    <submittedName>
        <fullName evidence="1">Uncharacterized protein</fullName>
    </submittedName>
</protein>
<evidence type="ECO:0000313" key="1">
    <source>
        <dbReference type="EMBL" id="OGY85415.1"/>
    </source>
</evidence>
<comment type="caution">
    <text evidence="1">The sequence shown here is derived from an EMBL/GenBank/DDBJ whole genome shotgun (WGS) entry which is preliminary data.</text>
</comment>